<proteinExistence type="predicted"/>
<dbReference type="EMBL" id="CM047940">
    <property type="protein sequence ID" value="KAI9904014.1"/>
    <property type="molecule type" value="Genomic_DNA"/>
</dbReference>
<accession>A0ACC0VC87</accession>
<evidence type="ECO:0000313" key="2">
    <source>
        <dbReference type="Proteomes" id="UP001163324"/>
    </source>
</evidence>
<dbReference type="Proteomes" id="UP001163324">
    <property type="component" value="Chromosome 1"/>
</dbReference>
<comment type="caution">
    <text evidence="1">The sequence shown here is derived from an EMBL/GenBank/DDBJ whole genome shotgun (WGS) entry which is preliminary data.</text>
</comment>
<keyword evidence="2" id="KW-1185">Reference proteome</keyword>
<evidence type="ECO:0000313" key="1">
    <source>
        <dbReference type="EMBL" id="KAI9904014.1"/>
    </source>
</evidence>
<name>A0ACC0VC87_9HYPO</name>
<sequence>MVAFTTLLLTAVTALSSLVGAHPVKIEERQMSAAVAPVADPVIIDNIGVYARVTRLEDGSLLAGYATYEGSDVFLRTARSTDDGASWARLGVVDSGPSATREIDNAFPLALSGGRVLYAFRNHDKNGSGYTQYRITLCVSEDGGASWSFLSQIEERSPSGRNGVWEPFLRVGINGEIQAYYSSENADNDQDNIMKASSDGGATWGPVIGVSGGDVVSRDGMMGVADAGNGNLICVFENTETGPFSVNYVLSSDDGHSWHSRGRIYKAVDNHDAGSPQVINVGGTLVASFMSNEAGGGPGVDGGEFKASTSTDGGLTWSSPAVIAGLGSHWPGMYTLGNGPDWLALYSFNGQGLVSRRFTL</sequence>
<protein>
    <submittedName>
        <fullName evidence="1">Uncharacterized protein</fullName>
    </submittedName>
</protein>
<organism evidence="1 2">
    <name type="scientific">Trichothecium roseum</name>
    <dbReference type="NCBI Taxonomy" id="47278"/>
    <lineage>
        <taxon>Eukaryota</taxon>
        <taxon>Fungi</taxon>
        <taxon>Dikarya</taxon>
        <taxon>Ascomycota</taxon>
        <taxon>Pezizomycotina</taxon>
        <taxon>Sordariomycetes</taxon>
        <taxon>Hypocreomycetidae</taxon>
        <taxon>Hypocreales</taxon>
        <taxon>Hypocreales incertae sedis</taxon>
        <taxon>Trichothecium</taxon>
    </lineage>
</organism>
<reference evidence="1" key="1">
    <citation type="submission" date="2022-10" db="EMBL/GenBank/DDBJ databases">
        <title>Complete Genome of Trichothecium roseum strain YXFP-22015, a Plant Pathogen Isolated from Citrus.</title>
        <authorList>
            <person name="Wang Y."/>
            <person name="Zhu L."/>
        </authorList>
    </citation>
    <scope>NUCLEOTIDE SEQUENCE</scope>
    <source>
        <strain evidence="1">YXFP-22015</strain>
    </source>
</reference>
<gene>
    <name evidence="1" type="ORF">N3K66_000543</name>
</gene>